<sequence>MWSDIDWKKLKINIRRDWVGGELGRPKSRASKAPVEMHETLAALLQAWRQQTPYSKDADFLFPSFKLHGKQPRIGSMIVQDYVRPAAVAAGVIPEDCPRFGFHNLRHGLSTFLIENGHDPVVVQRMLRQSHVDMTMHYVHNSHKARNAQAQFIERFLPNGGTVADVEEPNDAERVPVRVQ</sequence>
<dbReference type="InterPro" id="IPR013762">
    <property type="entry name" value="Integrase-like_cat_sf"/>
</dbReference>
<feature type="domain" description="Tyr recombinase" evidence="2">
    <location>
        <begin position="1"/>
        <end position="152"/>
    </location>
</feature>
<dbReference type="InterPro" id="IPR002104">
    <property type="entry name" value="Integrase_catalytic"/>
</dbReference>
<accession>A0A2U3KT59</accession>
<gene>
    <name evidence="3" type="ORF">SBA1_470002</name>
</gene>
<dbReference type="InterPro" id="IPR050090">
    <property type="entry name" value="Tyrosine_recombinase_XerCD"/>
</dbReference>
<dbReference type="AlphaFoldDB" id="A0A2U3KT59"/>
<protein>
    <recommendedName>
        <fullName evidence="2">Tyr recombinase domain-containing protein</fullName>
    </recommendedName>
</protein>
<dbReference type="Gene3D" id="1.10.443.10">
    <property type="entry name" value="Intergrase catalytic core"/>
    <property type="match status" value="1"/>
</dbReference>
<dbReference type="GO" id="GO:0006310">
    <property type="term" value="P:DNA recombination"/>
    <property type="evidence" value="ECO:0007669"/>
    <property type="project" value="UniProtKB-KW"/>
</dbReference>
<dbReference type="Proteomes" id="UP000238701">
    <property type="component" value="Unassembled WGS sequence"/>
</dbReference>
<evidence type="ECO:0000313" key="4">
    <source>
        <dbReference type="Proteomes" id="UP000238701"/>
    </source>
</evidence>
<evidence type="ECO:0000313" key="3">
    <source>
        <dbReference type="EMBL" id="SPF42780.1"/>
    </source>
</evidence>
<keyword evidence="1" id="KW-0233">DNA recombination</keyword>
<proteinExistence type="predicted"/>
<dbReference type="GO" id="GO:0003677">
    <property type="term" value="F:DNA binding"/>
    <property type="evidence" value="ECO:0007669"/>
    <property type="project" value="InterPro"/>
</dbReference>
<dbReference type="SUPFAM" id="SSF56349">
    <property type="entry name" value="DNA breaking-rejoining enzymes"/>
    <property type="match status" value="1"/>
</dbReference>
<organism evidence="3 4">
    <name type="scientific">Candidatus Sulfotelmatobacter kueseliae</name>
    <dbReference type="NCBI Taxonomy" id="2042962"/>
    <lineage>
        <taxon>Bacteria</taxon>
        <taxon>Pseudomonadati</taxon>
        <taxon>Acidobacteriota</taxon>
        <taxon>Terriglobia</taxon>
        <taxon>Terriglobales</taxon>
        <taxon>Candidatus Korobacteraceae</taxon>
        <taxon>Candidatus Sulfotelmatobacter</taxon>
    </lineage>
</organism>
<dbReference type="GO" id="GO:0015074">
    <property type="term" value="P:DNA integration"/>
    <property type="evidence" value="ECO:0007669"/>
    <property type="project" value="InterPro"/>
</dbReference>
<dbReference type="EMBL" id="OMOD01000141">
    <property type="protein sequence ID" value="SPF42780.1"/>
    <property type="molecule type" value="Genomic_DNA"/>
</dbReference>
<dbReference type="PROSITE" id="PS51898">
    <property type="entry name" value="TYR_RECOMBINASE"/>
    <property type="match status" value="1"/>
</dbReference>
<dbReference type="OrthoDB" id="121944at2"/>
<dbReference type="Pfam" id="PF00589">
    <property type="entry name" value="Phage_integrase"/>
    <property type="match status" value="1"/>
</dbReference>
<dbReference type="PANTHER" id="PTHR30349:SF64">
    <property type="entry name" value="PROPHAGE INTEGRASE INTD-RELATED"/>
    <property type="match status" value="1"/>
</dbReference>
<evidence type="ECO:0000259" key="2">
    <source>
        <dbReference type="PROSITE" id="PS51898"/>
    </source>
</evidence>
<dbReference type="PANTHER" id="PTHR30349">
    <property type="entry name" value="PHAGE INTEGRASE-RELATED"/>
    <property type="match status" value="1"/>
</dbReference>
<dbReference type="InterPro" id="IPR011010">
    <property type="entry name" value="DNA_brk_join_enz"/>
</dbReference>
<reference evidence="4" key="1">
    <citation type="submission" date="2018-02" db="EMBL/GenBank/DDBJ databases">
        <authorList>
            <person name="Hausmann B."/>
        </authorList>
    </citation>
    <scope>NUCLEOTIDE SEQUENCE [LARGE SCALE GENOMIC DNA]</scope>
    <source>
        <strain evidence="4">Peat soil MAG SbA1</strain>
    </source>
</reference>
<evidence type="ECO:0000256" key="1">
    <source>
        <dbReference type="ARBA" id="ARBA00023172"/>
    </source>
</evidence>
<name>A0A2U3KT59_9BACT</name>
<dbReference type="CDD" id="cd00397">
    <property type="entry name" value="DNA_BRE_C"/>
    <property type="match status" value="1"/>
</dbReference>